<keyword evidence="6" id="KW-1185">Reference proteome</keyword>
<dbReference type="Proteomes" id="UP000826234">
    <property type="component" value="Unassembled WGS sequence"/>
</dbReference>
<dbReference type="EMBL" id="JAIPUX010000439">
    <property type="protein sequence ID" value="KAH0630060.1"/>
    <property type="molecule type" value="Genomic_DNA"/>
</dbReference>
<reference evidence="5 6" key="1">
    <citation type="journal article" date="2022" name="Gigascience">
        <title>A chromosome-level genome assembly and annotation of the desert horned lizard, Phrynosoma platyrhinos, provides insight into chromosomal rearrangements among reptiles.</title>
        <authorList>
            <person name="Koochekian N."/>
            <person name="Ascanio A."/>
            <person name="Farleigh K."/>
            <person name="Card D.C."/>
            <person name="Schield D.R."/>
            <person name="Castoe T.A."/>
            <person name="Jezkova T."/>
        </authorList>
    </citation>
    <scope>NUCLEOTIDE SEQUENCE [LARGE SCALE GENOMIC DNA]</scope>
    <source>
        <strain evidence="5">NK-2021</strain>
    </source>
</reference>
<keyword evidence="3" id="KW-0597">Phosphoprotein</keyword>
<name>A0ABQ7TJT4_PHRPL</name>
<evidence type="ECO:0000256" key="3">
    <source>
        <dbReference type="ARBA" id="ARBA00022553"/>
    </source>
</evidence>
<evidence type="ECO:0000313" key="6">
    <source>
        <dbReference type="Proteomes" id="UP000826234"/>
    </source>
</evidence>
<evidence type="ECO:0000256" key="2">
    <source>
        <dbReference type="ARBA" id="ARBA00022490"/>
    </source>
</evidence>
<protein>
    <submittedName>
        <fullName evidence="5">Uncharacterized protein</fullName>
    </submittedName>
</protein>
<keyword evidence="2" id="KW-0963">Cytoplasm</keyword>
<comment type="subcellular location">
    <subcellularLocation>
        <location evidence="1">Cytoplasm</location>
        <location evidence="1">Cytoskeleton</location>
    </subcellularLocation>
</comment>
<accession>A0ABQ7TJT4</accession>
<dbReference type="SUPFAM" id="SSF47912">
    <property type="entry name" value="Wiscott-Aldrich syndrome protein, WASP, C-terminal domain"/>
    <property type="match status" value="1"/>
</dbReference>
<dbReference type="InterPro" id="IPR036936">
    <property type="entry name" value="CRIB_dom_sf"/>
</dbReference>
<evidence type="ECO:0000256" key="1">
    <source>
        <dbReference type="ARBA" id="ARBA00004245"/>
    </source>
</evidence>
<organism evidence="5 6">
    <name type="scientific">Phrynosoma platyrhinos</name>
    <name type="common">Desert horned lizard</name>
    <dbReference type="NCBI Taxonomy" id="52577"/>
    <lineage>
        <taxon>Eukaryota</taxon>
        <taxon>Metazoa</taxon>
        <taxon>Chordata</taxon>
        <taxon>Craniata</taxon>
        <taxon>Vertebrata</taxon>
        <taxon>Euteleostomi</taxon>
        <taxon>Lepidosauria</taxon>
        <taxon>Squamata</taxon>
        <taxon>Bifurcata</taxon>
        <taxon>Unidentata</taxon>
        <taxon>Episquamata</taxon>
        <taxon>Toxicofera</taxon>
        <taxon>Iguania</taxon>
        <taxon>Phrynosomatidae</taxon>
        <taxon>Phrynosomatinae</taxon>
        <taxon>Phrynosoma</taxon>
    </lineage>
</organism>
<evidence type="ECO:0000313" key="5">
    <source>
        <dbReference type="EMBL" id="KAH0630060.1"/>
    </source>
</evidence>
<sequence>MTMCLSGICVTLDGVPKLVLLCTVTSLDPELKKIFDQAGITEAHLQNKRTSKKIFETIEKQGGVAAVLKEARIKGLLTKSVDHPLLHSVMPSGSGTTCRPENELDCQTPTRTVGFNVDIPAVSSSVSESCNDNLSSAVITPAPSMSSLQRSSPQNLIQNLKEVQMKRVKSDNQLTPFSQDAVLCQIRRGARLKTASIFI</sequence>
<evidence type="ECO:0000256" key="4">
    <source>
        <dbReference type="ARBA" id="ARBA00023212"/>
    </source>
</evidence>
<comment type="caution">
    <text evidence="5">The sequence shown here is derived from an EMBL/GenBank/DDBJ whole genome shotgun (WGS) entry which is preliminary data.</text>
</comment>
<proteinExistence type="predicted"/>
<gene>
    <name evidence="5" type="ORF">JD844_012654</name>
</gene>
<keyword evidence="4" id="KW-0206">Cytoskeleton</keyword>
<dbReference type="Gene3D" id="3.90.810.10">
    <property type="entry name" value="CRIB domain"/>
    <property type="match status" value="1"/>
</dbReference>
<dbReference type="InterPro" id="IPR011026">
    <property type="entry name" value="WAS_C"/>
</dbReference>